<protein>
    <submittedName>
        <fullName evidence="1">Uncharacterized protein</fullName>
    </submittedName>
</protein>
<comment type="caution">
    <text evidence="1">The sequence shown here is derived from an EMBL/GenBank/DDBJ whole genome shotgun (WGS) entry which is preliminary data.</text>
</comment>
<name>A0AAD4FF86_9PLEO</name>
<evidence type="ECO:0000313" key="2">
    <source>
        <dbReference type="Proteomes" id="UP001199106"/>
    </source>
</evidence>
<dbReference type="Proteomes" id="UP001199106">
    <property type="component" value="Unassembled WGS sequence"/>
</dbReference>
<accession>A0AAD4FF86</accession>
<gene>
    <name evidence="1" type="ORF">G6011_07593</name>
</gene>
<organism evidence="1 2">
    <name type="scientific">Alternaria panax</name>
    <dbReference type="NCBI Taxonomy" id="48097"/>
    <lineage>
        <taxon>Eukaryota</taxon>
        <taxon>Fungi</taxon>
        <taxon>Dikarya</taxon>
        <taxon>Ascomycota</taxon>
        <taxon>Pezizomycotina</taxon>
        <taxon>Dothideomycetes</taxon>
        <taxon>Pleosporomycetidae</taxon>
        <taxon>Pleosporales</taxon>
        <taxon>Pleosporineae</taxon>
        <taxon>Pleosporaceae</taxon>
        <taxon>Alternaria</taxon>
        <taxon>Alternaria sect. Panax</taxon>
    </lineage>
</organism>
<dbReference type="EMBL" id="JAANER010000006">
    <property type="protein sequence ID" value="KAG9188888.1"/>
    <property type="molecule type" value="Genomic_DNA"/>
</dbReference>
<keyword evidence="2" id="KW-1185">Reference proteome</keyword>
<sequence length="133" mass="14752">MAATLPLRLILFVGWIASIALQVAMPALVKVCSKGVAKAGKSIFKFKRKDYEMKMDKPLTSKIDRPASKSLTRAADKSNTCKAEKFGGRAAGFRHIKEYKRKVFDTPAQRVFVRYCDGAQASQACYHYSSVLA</sequence>
<evidence type="ECO:0000313" key="1">
    <source>
        <dbReference type="EMBL" id="KAG9188888.1"/>
    </source>
</evidence>
<proteinExistence type="predicted"/>
<reference evidence="1" key="1">
    <citation type="submission" date="2021-07" db="EMBL/GenBank/DDBJ databases">
        <title>Genome Resource of American Ginseng Black Spot Pathogen Alternaria panax.</title>
        <authorList>
            <person name="Qiu C."/>
            <person name="Wang W."/>
            <person name="Liu Z."/>
        </authorList>
    </citation>
    <scope>NUCLEOTIDE SEQUENCE</scope>
    <source>
        <strain evidence="1">BNCC115425</strain>
    </source>
</reference>
<dbReference type="AlphaFoldDB" id="A0AAD4FF86"/>